<evidence type="ECO:0000313" key="3">
    <source>
        <dbReference type="Proteomes" id="UP001562178"/>
    </source>
</evidence>
<comment type="caution">
    <text evidence="2">The sequence shown here is derived from an EMBL/GenBank/DDBJ whole genome shotgun (WGS) entry which is preliminary data.</text>
</comment>
<keyword evidence="1" id="KW-1133">Transmembrane helix</keyword>
<sequence>MMLIESLVAIMIIVFGILGIAGLTARSVNWSGQAHYRTEAGMYAAQIVQAISLRVDRSSPEALAASLQNMQHQPDGSLELCSFSGKQAENVDVLNLLSAARGGPQHVQGLPGGVPTRQQILVNTSNGLNQVTVTLCWLSPQDAALRNYQIQAYVH</sequence>
<evidence type="ECO:0008006" key="4">
    <source>
        <dbReference type="Google" id="ProtNLM"/>
    </source>
</evidence>
<protein>
    <recommendedName>
        <fullName evidence="4">Type IV pilus modification protein PilV</fullName>
    </recommendedName>
</protein>
<evidence type="ECO:0000313" key="2">
    <source>
        <dbReference type="EMBL" id="MEY2252021.1"/>
    </source>
</evidence>
<dbReference type="EMBL" id="JBGBDC010000005">
    <property type="protein sequence ID" value="MEY2252021.1"/>
    <property type="molecule type" value="Genomic_DNA"/>
</dbReference>
<gene>
    <name evidence="2" type="ORF">AB7A72_13470</name>
</gene>
<name>A0ABV4B3B7_9BURK</name>
<keyword evidence="3" id="KW-1185">Reference proteome</keyword>
<feature type="transmembrane region" description="Helical" evidence="1">
    <location>
        <begin position="6"/>
        <end position="25"/>
    </location>
</feature>
<keyword evidence="1" id="KW-0472">Membrane</keyword>
<dbReference type="Proteomes" id="UP001562178">
    <property type="component" value="Unassembled WGS sequence"/>
</dbReference>
<reference evidence="2 3" key="1">
    <citation type="journal article" date="2016" name="Int. J. Syst. Evol. Microbiol.">
        <title>Description of Comamonas sediminis sp. nov., isolated from lagoon sediments.</title>
        <authorList>
            <person name="Subhash Y."/>
            <person name="Bang J.J."/>
            <person name="You T.H."/>
            <person name="Lee S.S."/>
        </authorList>
    </citation>
    <scope>NUCLEOTIDE SEQUENCE [LARGE SCALE GENOMIC DNA]</scope>
    <source>
        <strain evidence="2 3">JCM 31169</strain>
    </source>
</reference>
<proteinExistence type="predicted"/>
<dbReference type="RefSeq" id="WP_312414813.1">
    <property type="nucleotide sequence ID" value="NZ_JBGBDC010000005.1"/>
</dbReference>
<keyword evidence="1" id="KW-0812">Transmembrane</keyword>
<evidence type="ECO:0000256" key="1">
    <source>
        <dbReference type="SAM" id="Phobius"/>
    </source>
</evidence>
<accession>A0ABV4B3B7</accession>
<organism evidence="2 3">
    <name type="scientific">Comamonas sediminis</name>
    <dbReference type="NCBI Taxonomy" id="1783360"/>
    <lineage>
        <taxon>Bacteria</taxon>
        <taxon>Pseudomonadati</taxon>
        <taxon>Pseudomonadota</taxon>
        <taxon>Betaproteobacteria</taxon>
        <taxon>Burkholderiales</taxon>
        <taxon>Comamonadaceae</taxon>
        <taxon>Comamonas</taxon>
    </lineage>
</organism>